<keyword evidence="1" id="KW-1015">Disulfide bond</keyword>
<feature type="domain" description="Thioredoxin" evidence="5">
    <location>
        <begin position="180"/>
        <end position="332"/>
    </location>
</feature>
<dbReference type="CDD" id="cd00051">
    <property type="entry name" value="EFh"/>
    <property type="match status" value="1"/>
</dbReference>
<dbReference type="GO" id="GO:0009055">
    <property type="term" value="F:electron transfer activity"/>
    <property type="evidence" value="ECO:0007669"/>
    <property type="project" value="InterPro"/>
</dbReference>
<protein>
    <submittedName>
        <fullName evidence="6">EF hand domain-containing protein</fullName>
    </submittedName>
</protein>
<comment type="caution">
    <text evidence="6">The sequence shown here is derived from an EMBL/GenBank/DDBJ whole genome shotgun (WGS) entry which is preliminary data.</text>
</comment>
<dbReference type="InterPro" id="IPR000866">
    <property type="entry name" value="AhpC/TSA"/>
</dbReference>
<evidence type="ECO:0000256" key="3">
    <source>
        <dbReference type="SAM" id="SignalP"/>
    </source>
</evidence>
<dbReference type="SUPFAM" id="SSF47473">
    <property type="entry name" value="EF-hand"/>
    <property type="match status" value="1"/>
</dbReference>
<dbReference type="RefSeq" id="WP_113960311.1">
    <property type="nucleotide sequence ID" value="NZ_QNRR01000008.1"/>
</dbReference>
<dbReference type="PROSITE" id="PS00018">
    <property type="entry name" value="EF_HAND_1"/>
    <property type="match status" value="2"/>
</dbReference>
<dbReference type="Pfam" id="PF00578">
    <property type="entry name" value="AhpC-TSA"/>
    <property type="match status" value="1"/>
</dbReference>
<evidence type="ECO:0000256" key="1">
    <source>
        <dbReference type="ARBA" id="ARBA00023157"/>
    </source>
</evidence>
<proteinExistence type="predicted"/>
<dbReference type="Gene3D" id="3.40.30.10">
    <property type="entry name" value="Glutaredoxin"/>
    <property type="match status" value="1"/>
</dbReference>
<dbReference type="InterPro" id="IPR008977">
    <property type="entry name" value="PHM/PNGase_F_dom_sf"/>
</dbReference>
<reference evidence="6 7" key="1">
    <citation type="submission" date="2018-06" db="EMBL/GenBank/DDBJ databases">
        <title>Genomic Encyclopedia of Type Strains, Phase IV (KMG-IV): sequencing the most valuable type-strain genomes for metagenomic binning, comparative biology and taxonomic classification.</title>
        <authorList>
            <person name="Goeker M."/>
        </authorList>
    </citation>
    <scope>NUCLEOTIDE SEQUENCE [LARGE SCALE GENOMIC DNA]</scope>
    <source>
        <strain evidence="6 7">DSM 25532</strain>
    </source>
</reference>
<dbReference type="Pfam" id="PF13202">
    <property type="entry name" value="EF-hand_5"/>
    <property type="match status" value="3"/>
</dbReference>
<evidence type="ECO:0000256" key="2">
    <source>
        <dbReference type="SAM" id="MobiDB-lite"/>
    </source>
</evidence>
<organism evidence="6 7">
    <name type="scientific">Roseimicrobium gellanilyticum</name>
    <dbReference type="NCBI Taxonomy" id="748857"/>
    <lineage>
        <taxon>Bacteria</taxon>
        <taxon>Pseudomonadati</taxon>
        <taxon>Verrucomicrobiota</taxon>
        <taxon>Verrucomicrobiia</taxon>
        <taxon>Verrucomicrobiales</taxon>
        <taxon>Verrucomicrobiaceae</taxon>
        <taxon>Roseimicrobium</taxon>
    </lineage>
</organism>
<name>A0A366HDA8_9BACT</name>
<dbReference type="GO" id="GO:0005509">
    <property type="term" value="F:calcium ion binding"/>
    <property type="evidence" value="ECO:0007669"/>
    <property type="project" value="InterPro"/>
</dbReference>
<dbReference type="PANTHER" id="PTHR43640:SF1">
    <property type="entry name" value="THIOREDOXIN-DEPENDENT PEROXIREDOXIN"/>
    <property type="match status" value="1"/>
</dbReference>
<feature type="domain" description="EF-hand" evidence="4">
    <location>
        <begin position="22"/>
        <end position="57"/>
    </location>
</feature>
<dbReference type="Gene3D" id="2.60.120.230">
    <property type="match status" value="1"/>
</dbReference>
<dbReference type="InterPro" id="IPR047262">
    <property type="entry name" value="PRX-like1"/>
</dbReference>
<dbReference type="EMBL" id="QNRR01000008">
    <property type="protein sequence ID" value="RBP40441.1"/>
    <property type="molecule type" value="Genomic_DNA"/>
</dbReference>
<dbReference type="InterPro" id="IPR018247">
    <property type="entry name" value="EF_Hand_1_Ca_BS"/>
</dbReference>
<gene>
    <name evidence="6" type="ORF">DES53_108148</name>
</gene>
<dbReference type="InterPro" id="IPR036249">
    <property type="entry name" value="Thioredoxin-like_sf"/>
</dbReference>
<feature type="region of interest" description="Disordered" evidence="2">
    <location>
        <begin position="448"/>
        <end position="467"/>
    </location>
</feature>
<evidence type="ECO:0000259" key="4">
    <source>
        <dbReference type="PROSITE" id="PS50222"/>
    </source>
</evidence>
<dbReference type="InterPro" id="IPR002048">
    <property type="entry name" value="EF_hand_dom"/>
</dbReference>
<dbReference type="SUPFAM" id="SSF46626">
    <property type="entry name" value="Cytochrome c"/>
    <property type="match status" value="1"/>
</dbReference>
<dbReference type="SUPFAM" id="SSF52833">
    <property type="entry name" value="Thioredoxin-like"/>
    <property type="match status" value="1"/>
</dbReference>
<dbReference type="InterPro" id="IPR014784">
    <property type="entry name" value="Cu2_ascorb_mOase-like_C"/>
</dbReference>
<feature type="chain" id="PRO_5017000366" evidence="3">
    <location>
        <begin position="24"/>
        <end position="746"/>
    </location>
</feature>
<keyword evidence="7" id="KW-1185">Reference proteome</keyword>
<dbReference type="SUPFAM" id="SSF49742">
    <property type="entry name" value="PHM/PNGase F"/>
    <property type="match status" value="2"/>
</dbReference>
<dbReference type="PROSITE" id="PS51352">
    <property type="entry name" value="THIOREDOXIN_2"/>
    <property type="match status" value="1"/>
</dbReference>
<dbReference type="Proteomes" id="UP000253426">
    <property type="component" value="Unassembled WGS sequence"/>
</dbReference>
<accession>A0A366HDA8</accession>
<dbReference type="PROSITE" id="PS50222">
    <property type="entry name" value="EF_HAND_2"/>
    <property type="match status" value="1"/>
</dbReference>
<dbReference type="GO" id="GO:0020037">
    <property type="term" value="F:heme binding"/>
    <property type="evidence" value="ECO:0007669"/>
    <property type="project" value="InterPro"/>
</dbReference>
<feature type="signal peptide" evidence="3">
    <location>
        <begin position="1"/>
        <end position="23"/>
    </location>
</feature>
<dbReference type="Gene3D" id="1.10.238.10">
    <property type="entry name" value="EF-hand"/>
    <property type="match status" value="2"/>
</dbReference>
<dbReference type="PANTHER" id="PTHR43640">
    <property type="entry name" value="OS07G0260300 PROTEIN"/>
    <property type="match status" value="1"/>
</dbReference>
<dbReference type="InterPro" id="IPR011992">
    <property type="entry name" value="EF-hand-dom_pair"/>
</dbReference>
<dbReference type="GO" id="GO:0016715">
    <property type="term" value="F:oxidoreductase activity, acting on paired donors, with incorporation or reduction of molecular oxygen, reduced ascorbate as one donor, and incorporation of one atom of oxygen"/>
    <property type="evidence" value="ECO:0007669"/>
    <property type="project" value="InterPro"/>
</dbReference>
<dbReference type="GO" id="GO:0016209">
    <property type="term" value="F:antioxidant activity"/>
    <property type="evidence" value="ECO:0007669"/>
    <property type="project" value="InterPro"/>
</dbReference>
<dbReference type="InterPro" id="IPR013766">
    <property type="entry name" value="Thioredoxin_domain"/>
</dbReference>
<evidence type="ECO:0000313" key="6">
    <source>
        <dbReference type="EMBL" id="RBP40441.1"/>
    </source>
</evidence>
<sequence length="746" mass="82280">MKPLRLLPVLLASTLAIPASLRADDPLANQFKAFDKDGDGRVSMAELEEKPMLKKLDQDGDGFVTLEETRSGMARLRGAVANRIKNGKDEQGTVPLEVLFGQVDANDDGKINKEELPNPEWFNKLDGNKDGIVVLDEARTVLGSQVSRKYLPRPENSAPIAKPDEKSLKEQPQQLKGSDHGIGHLVADITLKDLSGKDVTLSQLKAKNGLIIALFSATCPISNKLGAEYARLAKECSERDIAFVLLNAVPSDKTEDLQKFTKDHQITAAVLNDPQSTLLRTLSATTTTEVFLIDAARTLKYRGAVHDQYGLGYSKDAPTKEYLRMAMNDLVKGQPISIAATTAPGCALDLPANDKLATANTNVTYHNQVSRILQNHCVECHRADGVGPFPLETLADVIDNAGMIRKQVERGTMPPWFAAKSDASNESPWANDCSLSTRDKTDLLSWLTSSDRPAGDPKEAPLPRQFSGEWTIGKPDVVFALPKPFAIKAEGTMPYQKATITTSFPEDRWVQAYEIIPTAPQVVHHVIVRVHEKGSKISDRDEGSDGYWAAYVPGNTHRILPPAHAKRLPAGSTISFQIHYTPNGTTVEDQLKIGMIFSKEPPEYEVKVAAVSHPRIRIPAGASDHVEVRNQGVPTDMLFSAYMAHMHVRGKAFKYEVTYPDGKTETLLDIPRYDFNWQLAYDYKQPKFVPRGSVVKITAVYDNSTNNPANPDPTKEVRWGAQTYDEMMIGYVEHFVPLPKAKVAVK</sequence>
<dbReference type="AlphaFoldDB" id="A0A366HDA8"/>
<keyword evidence="3" id="KW-0732">Signal</keyword>
<feature type="region of interest" description="Disordered" evidence="2">
    <location>
        <begin position="151"/>
        <end position="179"/>
    </location>
</feature>
<dbReference type="InterPro" id="IPR036909">
    <property type="entry name" value="Cyt_c-like_dom_sf"/>
</dbReference>
<evidence type="ECO:0000313" key="7">
    <source>
        <dbReference type="Proteomes" id="UP000253426"/>
    </source>
</evidence>
<dbReference type="OrthoDB" id="9809746at2"/>
<evidence type="ECO:0000259" key="5">
    <source>
        <dbReference type="PROSITE" id="PS51352"/>
    </source>
</evidence>